<sequence length="239" mass="26897">MPVDGGKRPKGKRGGLSALQDRFRSKLEGAKFRMLNEQLYTTRGEEAFRSFSREPGLFDIYHRGFREQVEKWPVNPLHRIIQWIKAGHAKAVVADLGCGDAELADSLPNTVHSFDLVSRRPHVTACDMARLPLPASSVDIAVFCLSLMGTNLADYLGEAHRILRKKPAGILKVAEVRSRFDGEPGGLDRFVESIESIGFKLTSQDKKSKMFVMMEFRVLPQRSQDPVDVVAKPCLYKRR</sequence>
<evidence type="ECO:0000256" key="6">
    <source>
        <dbReference type="ARBA" id="ARBA00022603"/>
    </source>
</evidence>
<comment type="similarity">
    <text evidence="2 13">Belongs to the methyltransferase superfamily. RRP8 family.</text>
</comment>
<dbReference type="Pfam" id="PF05148">
    <property type="entry name" value="Methyltransf_8"/>
    <property type="match status" value="1"/>
</dbReference>
<keyword evidence="4" id="KW-0678">Repressor</keyword>
<keyword evidence="5 13" id="KW-0698">rRNA processing</keyword>
<proteinExistence type="inferred from homology"/>
<reference evidence="14" key="1">
    <citation type="submission" date="2021-01" db="EMBL/GenBank/DDBJ databases">
        <authorList>
            <person name="Corre E."/>
            <person name="Pelletier E."/>
            <person name="Niang G."/>
            <person name="Scheremetjew M."/>
            <person name="Finn R."/>
            <person name="Kale V."/>
            <person name="Holt S."/>
            <person name="Cochrane G."/>
            <person name="Meng A."/>
            <person name="Brown T."/>
            <person name="Cohen L."/>
        </authorList>
    </citation>
    <scope>NUCLEOTIDE SEQUENCE</scope>
    <source>
        <strain evidence="14">CCMP1243</strain>
    </source>
</reference>
<evidence type="ECO:0000256" key="13">
    <source>
        <dbReference type="RuleBase" id="RU365074"/>
    </source>
</evidence>
<dbReference type="InterPro" id="IPR007823">
    <property type="entry name" value="RRP8"/>
</dbReference>
<dbReference type="EMBL" id="HBHJ01021510">
    <property type="protein sequence ID" value="CAD9698407.1"/>
    <property type="molecule type" value="Transcribed_RNA"/>
</dbReference>
<dbReference type="GO" id="GO:0008168">
    <property type="term" value="F:methyltransferase activity"/>
    <property type="evidence" value="ECO:0007669"/>
    <property type="project" value="UniProtKB-KW"/>
</dbReference>
<keyword evidence="7 13" id="KW-0808">Transferase</keyword>
<dbReference type="GO" id="GO:0006325">
    <property type="term" value="P:chromatin organization"/>
    <property type="evidence" value="ECO:0007669"/>
    <property type="project" value="UniProtKB-KW"/>
</dbReference>
<dbReference type="PANTHER" id="PTHR12787:SF0">
    <property type="entry name" value="RIBOSOMAL RNA-PROCESSING PROTEIN 8"/>
    <property type="match status" value="1"/>
</dbReference>
<keyword evidence="10" id="KW-0805">Transcription regulation</keyword>
<evidence type="ECO:0000256" key="7">
    <source>
        <dbReference type="ARBA" id="ARBA00022679"/>
    </source>
</evidence>
<evidence type="ECO:0000256" key="4">
    <source>
        <dbReference type="ARBA" id="ARBA00022491"/>
    </source>
</evidence>
<dbReference type="SUPFAM" id="SSF53335">
    <property type="entry name" value="S-adenosyl-L-methionine-dependent methyltransferases"/>
    <property type="match status" value="1"/>
</dbReference>
<evidence type="ECO:0000256" key="12">
    <source>
        <dbReference type="ARBA" id="ARBA00023242"/>
    </source>
</evidence>
<organism evidence="14">
    <name type="scientific">Rhizochromulina marina</name>
    <dbReference type="NCBI Taxonomy" id="1034831"/>
    <lineage>
        <taxon>Eukaryota</taxon>
        <taxon>Sar</taxon>
        <taxon>Stramenopiles</taxon>
        <taxon>Ochrophyta</taxon>
        <taxon>Dictyochophyceae</taxon>
        <taxon>Rhizochromulinales</taxon>
        <taxon>Rhizochromulina</taxon>
    </lineage>
</organism>
<evidence type="ECO:0000256" key="3">
    <source>
        <dbReference type="ARBA" id="ARBA00020203"/>
    </source>
</evidence>
<accession>A0A7S2SF88</accession>
<dbReference type="AlphaFoldDB" id="A0A7S2SF88"/>
<evidence type="ECO:0000256" key="11">
    <source>
        <dbReference type="ARBA" id="ARBA00023163"/>
    </source>
</evidence>
<protein>
    <recommendedName>
        <fullName evidence="3 13">Ribosomal RNA-processing protein 8</fullName>
        <ecNumber evidence="13">2.1.1.-</ecNumber>
    </recommendedName>
</protein>
<dbReference type="FunFam" id="1.10.10.2150:FF:000001">
    <property type="entry name" value="Ribosomal RNA-processing protein 8"/>
    <property type="match status" value="1"/>
</dbReference>
<keyword evidence="6 13" id="KW-0489">Methyltransferase</keyword>
<evidence type="ECO:0000256" key="2">
    <source>
        <dbReference type="ARBA" id="ARBA00006301"/>
    </source>
</evidence>
<keyword evidence="9" id="KW-0156">Chromatin regulator</keyword>
<evidence type="ECO:0000256" key="1">
    <source>
        <dbReference type="ARBA" id="ARBA00004604"/>
    </source>
</evidence>
<comment type="function">
    <text evidence="13">Probable methyltransferase required to silence rDNA.</text>
</comment>
<comment type="subcellular location">
    <subcellularLocation>
        <location evidence="1 13">Nucleus</location>
        <location evidence="1 13">Nucleolus</location>
    </subcellularLocation>
</comment>
<dbReference type="Gene3D" id="3.40.50.150">
    <property type="entry name" value="Vaccinia Virus protein VP39"/>
    <property type="match status" value="1"/>
</dbReference>
<evidence type="ECO:0000313" key="14">
    <source>
        <dbReference type="EMBL" id="CAD9698407.1"/>
    </source>
</evidence>
<evidence type="ECO:0000256" key="9">
    <source>
        <dbReference type="ARBA" id="ARBA00022853"/>
    </source>
</evidence>
<dbReference type="InterPro" id="IPR029063">
    <property type="entry name" value="SAM-dependent_MTases_sf"/>
</dbReference>
<evidence type="ECO:0000256" key="10">
    <source>
        <dbReference type="ARBA" id="ARBA00023015"/>
    </source>
</evidence>
<evidence type="ECO:0000256" key="5">
    <source>
        <dbReference type="ARBA" id="ARBA00022552"/>
    </source>
</evidence>
<keyword evidence="11" id="KW-0804">Transcription</keyword>
<dbReference type="Gene3D" id="1.10.10.2150">
    <property type="entry name" value="Ribosomal RNA-processing protein 8, N-terminal domain"/>
    <property type="match status" value="1"/>
</dbReference>
<dbReference type="EC" id="2.1.1.-" evidence="13"/>
<dbReference type="GO" id="GO:0006364">
    <property type="term" value="P:rRNA processing"/>
    <property type="evidence" value="ECO:0007669"/>
    <property type="project" value="UniProtKB-UniRule"/>
</dbReference>
<keyword evidence="8 13" id="KW-0949">S-adenosyl-L-methionine</keyword>
<dbReference type="InterPro" id="IPR042036">
    <property type="entry name" value="RRP8_N"/>
</dbReference>
<gene>
    <name evidence="14" type="ORF">RMAR1173_LOCUS14217</name>
</gene>
<evidence type="ECO:0000256" key="8">
    <source>
        <dbReference type="ARBA" id="ARBA00022691"/>
    </source>
</evidence>
<keyword evidence="12 13" id="KW-0539">Nucleus</keyword>
<dbReference type="GO" id="GO:0032259">
    <property type="term" value="P:methylation"/>
    <property type="evidence" value="ECO:0007669"/>
    <property type="project" value="UniProtKB-KW"/>
</dbReference>
<dbReference type="GO" id="GO:0005730">
    <property type="term" value="C:nucleolus"/>
    <property type="evidence" value="ECO:0007669"/>
    <property type="project" value="UniProtKB-SubCell"/>
</dbReference>
<dbReference type="FunFam" id="3.40.50.150:FF:000068">
    <property type="entry name" value="Ribosomal RNA-processing protein 8"/>
    <property type="match status" value="1"/>
</dbReference>
<name>A0A7S2SF88_9STRA</name>
<dbReference type="PANTHER" id="PTHR12787">
    <property type="entry name" value="RIBOSOMAL RNA-PROCESSING PROTEIN 8"/>
    <property type="match status" value="1"/>
</dbReference>